<dbReference type="PANTHER" id="PTHR12922:SF7">
    <property type="entry name" value="UBIQUINONE BIOSYNTHESIS PROTEIN COQ4 HOMOLOG, MITOCHONDRIAL"/>
    <property type="match status" value="1"/>
</dbReference>
<gene>
    <name evidence="9" type="ORF">LSTR_LSTR009923</name>
</gene>
<dbReference type="GO" id="GO:0031314">
    <property type="term" value="C:extrinsic component of mitochondrial inner membrane"/>
    <property type="evidence" value="ECO:0007669"/>
    <property type="project" value="UniProtKB-UniRule"/>
</dbReference>
<dbReference type="EMBL" id="QKKF02033200">
    <property type="protein sequence ID" value="RZF33899.1"/>
    <property type="molecule type" value="Genomic_DNA"/>
</dbReference>
<evidence type="ECO:0000313" key="10">
    <source>
        <dbReference type="Proteomes" id="UP000291343"/>
    </source>
</evidence>
<comment type="cofactor">
    <cofactor evidence="8">
        <name>Zn(2+)</name>
        <dbReference type="ChEBI" id="CHEBI:29105"/>
    </cofactor>
</comment>
<evidence type="ECO:0000256" key="8">
    <source>
        <dbReference type="HAMAP-Rule" id="MF_03111"/>
    </source>
</evidence>
<evidence type="ECO:0000256" key="7">
    <source>
        <dbReference type="ARBA" id="ARBA00023239"/>
    </source>
</evidence>
<dbReference type="InterPro" id="IPR027540">
    <property type="entry name" value="Coq4_euk"/>
</dbReference>
<dbReference type="PANTHER" id="PTHR12922">
    <property type="entry name" value="UBIQUINONE BIOSYNTHESIS PROTEIN"/>
    <property type="match status" value="1"/>
</dbReference>
<dbReference type="FunCoup" id="A0A482WK55">
    <property type="interactions" value="674"/>
</dbReference>
<comment type="subunit">
    <text evidence="8">Component of a multi-subunit COQ enzyme complex.</text>
</comment>
<proteinExistence type="inferred from homology"/>
<accession>A0A482WK55</accession>
<keyword evidence="10" id="KW-1185">Reference proteome</keyword>
<dbReference type="GO" id="GO:0008270">
    <property type="term" value="F:zinc ion binding"/>
    <property type="evidence" value="ECO:0007669"/>
    <property type="project" value="UniProtKB-UniRule"/>
</dbReference>
<feature type="binding site" evidence="8">
    <location>
        <position position="164"/>
    </location>
    <ligand>
        <name>Zn(2+)</name>
        <dbReference type="ChEBI" id="CHEBI:29105"/>
    </ligand>
</feature>
<keyword evidence="2 8" id="KW-0479">Metal-binding</keyword>
<reference evidence="9 10" key="1">
    <citation type="journal article" date="2017" name="Gigascience">
        <title>Genome sequence of the small brown planthopper, Laodelphax striatellus.</title>
        <authorList>
            <person name="Zhu J."/>
            <person name="Jiang F."/>
            <person name="Wang X."/>
            <person name="Yang P."/>
            <person name="Bao Y."/>
            <person name="Zhao W."/>
            <person name="Wang W."/>
            <person name="Lu H."/>
            <person name="Wang Q."/>
            <person name="Cui N."/>
            <person name="Li J."/>
            <person name="Chen X."/>
            <person name="Luo L."/>
            <person name="Yu J."/>
            <person name="Kang L."/>
            <person name="Cui F."/>
        </authorList>
    </citation>
    <scope>NUCLEOTIDE SEQUENCE [LARGE SCALE GENOMIC DNA]</scope>
    <source>
        <strain evidence="9">Lst14</strain>
    </source>
</reference>
<dbReference type="STRING" id="195883.A0A482WK55"/>
<dbReference type="Pfam" id="PF05019">
    <property type="entry name" value="Coq4"/>
    <property type="match status" value="1"/>
</dbReference>
<dbReference type="GO" id="GO:0120539">
    <property type="term" value="F:4-hydroxy-3-methoxy-5-polyprenylbenzoate decarboxylase activity"/>
    <property type="evidence" value="ECO:0007669"/>
    <property type="project" value="UniProtKB-EC"/>
</dbReference>
<evidence type="ECO:0000256" key="1">
    <source>
        <dbReference type="ARBA" id="ARBA00022688"/>
    </source>
</evidence>
<organism evidence="9 10">
    <name type="scientific">Laodelphax striatellus</name>
    <name type="common">Small brown planthopper</name>
    <name type="synonym">Delphax striatella</name>
    <dbReference type="NCBI Taxonomy" id="195883"/>
    <lineage>
        <taxon>Eukaryota</taxon>
        <taxon>Metazoa</taxon>
        <taxon>Ecdysozoa</taxon>
        <taxon>Arthropoda</taxon>
        <taxon>Hexapoda</taxon>
        <taxon>Insecta</taxon>
        <taxon>Pterygota</taxon>
        <taxon>Neoptera</taxon>
        <taxon>Paraneoptera</taxon>
        <taxon>Hemiptera</taxon>
        <taxon>Auchenorrhyncha</taxon>
        <taxon>Fulgoroidea</taxon>
        <taxon>Delphacidae</taxon>
        <taxon>Criomorphinae</taxon>
        <taxon>Laodelphax</taxon>
    </lineage>
</organism>
<comment type="caution">
    <text evidence="9">The sequence shown here is derived from an EMBL/GenBank/DDBJ whole genome shotgun (WGS) entry which is preliminary data.</text>
</comment>
<evidence type="ECO:0000256" key="5">
    <source>
        <dbReference type="ARBA" id="ARBA00023128"/>
    </source>
</evidence>
<keyword evidence="1 8" id="KW-0831">Ubiquinone biosynthesis</keyword>
<dbReference type="AlphaFoldDB" id="A0A482WK55"/>
<comment type="function">
    <text evidence="8">Lyase that catalyzes the C1-decarboxylation of 4-hydroxy-3-methoxy-5-(all-trans-polyprenyl)benzoic acid into 2-methoxy-6-(all-trans-polyprenyl)phenol during ubiquinone biosynthesis.</text>
</comment>
<evidence type="ECO:0000313" key="9">
    <source>
        <dbReference type="EMBL" id="RZF33899.1"/>
    </source>
</evidence>
<evidence type="ECO:0000256" key="2">
    <source>
        <dbReference type="ARBA" id="ARBA00022723"/>
    </source>
</evidence>
<evidence type="ECO:0000256" key="6">
    <source>
        <dbReference type="ARBA" id="ARBA00023136"/>
    </source>
</evidence>
<dbReference type="EC" id="4.1.1.130" evidence="8"/>
<comment type="similarity">
    <text evidence="8">Belongs to the COQ4 family.</text>
</comment>
<keyword evidence="5 8" id="KW-0496">Mitochondrion</keyword>
<feature type="binding site" evidence="8">
    <location>
        <position position="163"/>
    </location>
    <ligand>
        <name>Zn(2+)</name>
        <dbReference type="ChEBI" id="CHEBI:29105"/>
    </ligand>
</feature>
<evidence type="ECO:0000256" key="3">
    <source>
        <dbReference type="ARBA" id="ARBA00022792"/>
    </source>
</evidence>
<comment type="catalytic activity">
    <reaction evidence="8">
        <text>a 4-hydroxy-3-methoxy-5-(all-trans-polyprenyl)benzoate + H(+) = a 2-methoxy-6-(all-trans-polyprenyl)phenol + CO2</text>
        <dbReference type="Rhea" id="RHEA:81179"/>
        <dbReference type="Rhea" id="RHEA-COMP:9551"/>
        <dbReference type="Rhea" id="RHEA-COMP:10931"/>
        <dbReference type="ChEBI" id="CHEBI:15378"/>
        <dbReference type="ChEBI" id="CHEBI:16526"/>
        <dbReference type="ChEBI" id="CHEBI:62731"/>
        <dbReference type="ChEBI" id="CHEBI:84443"/>
        <dbReference type="EC" id="4.1.1.130"/>
    </reaction>
</comment>
<evidence type="ECO:0000256" key="4">
    <source>
        <dbReference type="ARBA" id="ARBA00022833"/>
    </source>
</evidence>
<keyword evidence="6 8" id="KW-0472">Membrane</keyword>
<feature type="binding site" evidence="8">
    <location>
        <position position="179"/>
    </location>
    <ligand>
        <name>Zn(2+)</name>
        <dbReference type="ChEBI" id="CHEBI:29105"/>
    </ligand>
</feature>
<feature type="binding site" evidence="8">
    <location>
        <position position="167"/>
    </location>
    <ligand>
        <name>Zn(2+)</name>
        <dbReference type="ChEBI" id="CHEBI:29105"/>
    </ligand>
</feature>
<protein>
    <recommendedName>
        <fullName evidence="8">Ubiquinone biosynthesis protein COQ4 homolog, mitochondrial</fullName>
    </recommendedName>
    <alternativeName>
        <fullName evidence="8">4-hydroxy-3-methoxy-5-polyprenylbenzoate decarboxylase</fullName>
        <ecNumber evidence="8">4.1.1.130</ecNumber>
    </alternativeName>
    <alternativeName>
        <fullName evidence="8">Coenzyme Q biosynthesis protein 4 homolog</fullName>
    </alternativeName>
</protein>
<dbReference type="InParanoid" id="A0A482WK55"/>
<keyword evidence="3 8" id="KW-0999">Mitochondrion inner membrane</keyword>
<dbReference type="InterPro" id="IPR007715">
    <property type="entry name" value="Coq4"/>
</dbReference>
<sequence>MLKNRLALSLLPKISQWVCKQCNKTISRLMSSFYTDYDSNHIKLSPFQRVLLGSGSSLTSIYDPSRGDMIAIFGETTGDAALNYMRNKMSTSPEGQEILNEKPRINTKTVDFAALEALPENTLGKVYYDFLKTNEVTPDSRLPVQFIDDIELAYVMQRYREIHDLVHAVLKQPTNMLGEVTIKWVEGLQTRLPMCITGGLFGAVRLRPKQRLMYVERNLPWAIKTGLTSEFLMNAYFEKRWEQTLDDFYREFKITELQ</sequence>
<comment type="subcellular location">
    <subcellularLocation>
        <location evidence="8">Mitochondrion inner membrane</location>
        <topology evidence="8">Peripheral membrane protein</topology>
        <orientation evidence="8">Matrix side</orientation>
    </subcellularLocation>
</comment>
<name>A0A482WK55_LAOST</name>
<dbReference type="UniPathway" id="UPA00232"/>
<dbReference type="HAMAP" id="MF_03111">
    <property type="entry name" value="Coq4"/>
    <property type="match status" value="1"/>
</dbReference>
<dbReference type="Proteomes" id="UP000291343">
    <property type="component" value="Unassembled WGS sequence"/>
</dbReference>
<keyword evidence="4 8" id="KW-0862">Zinc</keyword>
<dbReference type="OrthoDB" id="4249at2759"/>
<comment type="pathway">
    <text evidence="8">Cofactor biosynthesis; ubiquinone biosynthesis.</text>
</comment>
<keyword evidence="7 8" id="KW-0456">Lyase</keyword>
<dbReference type="SMR" id="A0A482WK55"/>